<name>A0A5B7IRS7_PORTR</name>
<evidence type="ECO:0000313" key="3">
    <source>
        <dbReference type="Proteomes" id="UP000324222"/>
    </source>
</evidence>
<evidence type="ECO:0000313" key="2">
    <source>
        <dbReference type="EMBL" id="MPC86542.1"/>
    </source>
</evidence>
<sequence length="94" mass="10714">MRAEARTAMSLIVVIMANNTQVRQQHWTPLFLPVLLPLATPNPTHESRVPHWRRKNGVTYQAATDTGRETEGWKRMGWEGKGTGTVVSRNNNQY</sequence>
<keyword evidence="3" id="KW-1185">Reference proteome</keyword>
<accession>A0A5B7IRS7</accession>
<feature type="region of interest" description="Disordered" evidence="1">
    <location>
        <begin position="60"/>
        <end position="94"/>
    </location>
</feature>
<dbReference type="Proteomes" id="UP000324222">
    <property type="component" value="Unassembled WGS sequence"/>
</dbReference>
<reference evidence="2 3" key="1">
    <citation type="submission" date="2019-05" db="EMBL/GenBank/DDBJ databases">
        <title>Another draft genome of Portunus trituberculatus and its Hox gene families provides insights of decapod evolution.</title>
        <authorList>
            <person name="Jeong J.-H."/>
            <person name="Song I."/>
            <person name="Kim S."/>
            <person name="Choi T."/>
            <person name="Kim D."/>
            <person name="Ryu S."/>
            <person name="Kim W."/>
        </authorList>
    </citation>
    <scope>NUCLEOTIDE SEQUENCE [LARGE SCALE GENOMIC DNA]</scope>
    <source>
        <tissue evidence="2">Muscle</tissue>
    </source>
</reference>
<proteinExistence type="predicted"/>
<protein>
    <submittedName>
        <fullName evidence="2">Uncharacterized protein</fullName>
    </submittedName>
</protein>
<dbReference type="EMBL" id="VSRR010071823">
    <property type="protein sequence ID" value="MPC86542.1"/>
    <property type="molecule type" value="Genomic_DNA"/>
</dbReference>
<feature type="compositionally biased region" description="Basic and acidic residues" evidence="1">
    <location>
        <begin position="66"/>
        <end position="78"/>
    </location>
</feature>
<organism evidence="2 3">
    <name type="scientific">Portunus trituberculatus</name>
    <name type="common">Swimming crab</name>
    <name type="synonym">Neptunus trituberculatus</name>
    <dbReference type="NCBI Taxonomy" id="210409"/>
    <lineage>
        <taxon>Eukaryota</taxon>
        <taxon>Metazoa</taxon>
        <taxon>Ecdysozoa</taxon>
        <taxon>Arthropoda</taxon>
        <taxon>Crustacea</taxon>
        <taxon>Multicrustacea</taxon>
        <taxon>Malacostraca</taxon>
        <taxon>Eumalacostraca</taxon>
        <taxon>Eucarida</taxon>
        <taxon>Decapoda</taxon>
        <taxon>Pleocyemata</taxon>
        <taxon>Brachyura</taxon>
        <taxon>Eubrachyura</taxon>
        <taxon>Portunoidea</taxon>
        <taxon>Portunidae</taxon>
        <taxon>Portuninae</taxon>
        <taxon>Portunus</taxon>
    </lineage>
</organism>
<evidence type="ECO:0000256" key="1">
    <source>
        <dbReference type="SAM" id="MobiDB-lite"/>
    </source>
</evidence>
<dbReference type="AlphaFoldDB" id="A0A5B7IRS7"/>
<feature type="compositionally biased region" description="Polar residues" evidence="1">
    <location>
        <begin position="85"/>
        <end position="94"/>
    </location>
</feature>
<comment type="caution">
    <text evidence="2">The sequence shown here is derived from an EMBL/GenBank/DDBJ whole genome shotgun (WGS) entry which is preliminary data.</text>
</comment>
<gene>
    <name evidence="2" type="ORF">E2C01_081373</name>
</gene>